<evidence type="ECO:0000256" key="2">
    <source>
        <dbReference type="SAM" id="MobiDB-lite"/>
    </source>
</evidence>
<accession>A0A0D7F4L3</accession>
<evidence type="ECO:0000313" key="4">
    <source>
        <dbReference type="Proteomes" id="UP000032515"/>
    </source>
</evidence>
<gene>
    <name evidence="3" type="ORF">OO17_00910</name>
</gene>
<feature type="region of interest" description="Disordered" evidence="2">
    <location>
        <begin position="1"/>
        <end position="35"/>
    </location>
</feature>
<keyword evidence="1" id="KW-0175">Coiled coil</keyword>
<dbReference type="AlphaFoldDB" id="A0A0D7F4L3"/>
<evidence type="ECO:0000256" key="1">
    <source>
        <dbReference type="SAM" id="Coils"/>
    </source>
</evidence>
<feature type="region of interest" description="Disordered" evidence="2">
    <location>
        <begin position="95"/>
        <end position="115"/>
    </location>
</feature>
<evidence type="ECO:0008006" key="5">
    <source>
        <dbReference type="Google" id="ProtNLM"/>
    </source>
</evidence>
<reference evidence="3 4" key="1">
    <citation type="submission" date="2014-11" db="EMBL/GenBank/DDBJ databases">
        <title>Genomics and ecophysiology of heterotrophic nitrogen fixing bacteria isolated from estuarine surface water.</title>
        <authorList>
            <person name="Bentzon-Tilia M."/>
            <person name="Severin I."/>
            <person name="Hansen L.H."/>
            <person name="Riemann L."/>
        </authorList>
    </citation>
    <scope>NUCLEOTIDE SEQUENCE [LARGE SCALE GENOMIC DNA]</scope>
    <source>
        <strain evidence="3 4">BAL398</strain>
    </source>
</reference>
<dbReference type="EMBL" id="JXXE01000018">
    <property type="protein sequence ID" value="KIZ48064.1"/>
    <property type="molecule type" value="Genomic_DNA"/>
</dbReference>
<feature type="coiled-coil region" evidence="1">
    <location>
        <begin position="118"/>
        <end position="145"/>
    </location>
</feature>
<dbReference type="Proteomes" id="UP000032515">
    <property type="component" value="Unassembled WGS sequence"/>
</dbReference>
<protein>
    <recommendedName>
        <fullName evidence="5">Transposase</fullName>
    </recommendedName>
</protein>
<organism evidence="3 4">
    <name type="scientific">Rhodopseudomonas palustris</name>
    <dbReference type="NCBI Taxonomy" id="1076"/>
    <lineage>
        <taxon>Bacteria</taxon>
        <taxon>Pseudomonadati</taxon>
        <taxon>Pseudomonadota</taxon>
        <taxon>Alphaproteobacteria</taxon>
        <taxon>Hyphomicrobiales</taxon>
        <taxon>Nitrobacteraceae</taxon>
        <taxon>Rhodopseudomonas</taxon>
    </lineage>
</organism>
<sequence length="161" mass="17365">MAASLKSSLNGLSGSSGETVAEGARRATGEAVSPEAARLDPEVVAIARRRKFSESEKRLLLAEAERCKQAGTLGAFLRREGIYSSMISTWRKKVGGADRAALAPKKRGPRPDGSARQIQELERANARLRHKLERAELIIDAQKKLCVALDLPTADDRSGDA</sequence>
<dbReference type="PATRIC" id="fig|1076.23.peg.1019"/>
<feature type="compositionally biased region" description="Low complexity" evidence="2">
    <location>
        <begin position="1"/>
        <end position="17"/>
    </location>
</feature>
<evidence type="ECO:0000313" key="3">
    <source>
        <dbReference type="EMBL" id="KIZ48064.1"/>
    </source>
</evidence>
<name>A0A0D7F4L3_RHOPL</name>
<proteinExistence type="predicted"/>
<comment type="caution">
    <text evidence="3">The sequence shown here is derived from an EMBL/GenBank/DDBJ whole genome shotgun (WGS) entry which is preliminary data.</text>
</comment>